<sequence length="207" mass="22374">MKIAIIGATGNAGSAITTEAVKRGHEVTAFVHSDTNISGIATITKDVFALTLADVKDFDVIINTFANHKQPELILDAATHLIHILRGTPVRAIFMLGAASLINTTGRQLLEDLKQLPESAAWINEPQHGFYELTFLSWVKDVNWIGFSPQSNFLVGEPTAYMLTQGKIVEDAAGQSHVTTGNMALAVLDELETPTTNQSRLSVSDAF</sequence>
<organism evidence="2 3">
    <name type="scientific">Leuconostoc aquikimchii</name>
    <dbReference type="NCBI Taxonomy" id="3236804"/>
    <lineage>
        <taxon>Bacteria</taxon>
        <taxon>Bacillati</taxon>
        <taxon>Bacillota</taxon>
        <taxon>Bacilli</taxon>
        <taxon>Lactobacillales</taxon>
        <taxon>Lactobacillaceae</taxon>
        <taxon>Leuconostoc</taxon>
    </lineage>
</organism>
<dbReference type="Proteomes" id="UP001556617">
    <property type="component" value="Unassembled WGS sequence"/>
</dbReference>
<dbReference type="InterPro" id="IPR016040">
    <property type="entry name" value="NAD(P)-bd_dom"/>
</dbReference>
<dbReference type="PANTHER" id="PTHR43355:SF2">
    <property type="entry name" value="FLAVIN REDUCTASE (NADPH)"/>
    <property type="match status" value="1"/>
</dbReference>
<dbReference type="Gene3D" id="3.40.50.720">
    <property type="entry name" value="NAD(P)-binding Rossmann-like Domain"/>
    <property type="match status" value="1"/>
</dbReference>
<evidence type="ECO:0000313" key="2">
    <source>
        <dbReference type="EMBL" id="MEX0381361.1"/>
    </source>
</evidence>
<name>A0ABV3S4V4_9LACO</name>
<keyword evidence="3" id="KW-1185">Reference proteome</keyword>
<dbReference type="PANTHER" id="PTHR43355">
    <property type="entry name" value="FLAVIN REDUCTASE (NADPH)"/>
    <property type="match status" value="1"/>
</dbReference>
<reference evidence="2 3" key="1">
    <citation type="submission" date="2024-07" db="EMBL/GenBank/DDBJ databases">
        <authorList>
            <person name="Yun M."/>
        </authorList>
    </citation>
    <scope>NUCLEOTIDE SEQUENCE [LARGE SCALE GENOMIC DNA]</scope>
    <source>
        <strain evidence="2 3">MS01</strain>
    </source>
</reference>
<accession>A0ABV3S4V4</accession>
<dbReference type="InterPro" id="IPR036291">
    <property type="entry name" value="NAD(P)-bd_dom_sf"/>
</dbReference>
<evidence type="ECO:0000259" key="1">
    <source>
        <dbReference type="Pfam" id="PF13460"/>
    </source>
</evidence>
<dbReference type="RefSeq" id="WP_367975073.1">
    <property type="nucleotide sequence ID" value="NZ_JBFPEQ010000001.1"/>
</dbReference>
<gene>
    <name evidence="2" type="ORF">AB3K24_08355</name>
</gene>
<dbReference type="SUPFAM" id="SSF51735">
    <property type="entry name" value="NAD(P)-binding Rossmann-fold domains"/>
    <property type="match status" value="1"/>
</dbReference>
<proteinExistence type="predicted"/>
<protein>
    <submittedName>
        <fullName evidence="2">NAD(P)H-binding protein</fullName>
    </submittedName>
</protein>
<dbReference type="InterPro" id="IPR051606">
    <property type="entry name" value="Polyketide_Oxido-like"/>
</dbReference>
<dbReference type="Pfam" id="PF13460">
    <property type="entry name" value="NAD_binding_10"/>
    <property type="match status" value="1"/>
</dbReference>
<evidence type="ECO:0000313" key="3">
    <source>
        <dbReference type="Proteomes" id="UP001556617"/>
    </source>
</evidence>
<comment type="caution">
    <text evidence="2">The sequence shown here is derived from an EMBL/GenBank/DDBJ whole genome shotgun (WGS) entry which is preliminary data.</text>
</comment>
<feature type="domain" description="NAD(P)-binding" evidence="1">
    <location>
        <begin position="7"/>
        <end position="102"/>
    </location>
</feature>
<dbReference type="EMBL" id="JBFPER010000001">
    <property type="protein sequence ID" value="MEX0381361.1"/>
    <property type="molecule type" value="Genomic_DNA"/>
</dbReference>